<dbReference type="RefSeq" id="WP_101521604.1">
    <property type="nucleotide sequence ID" value="NZ_PKLZ01000008.1"/>
</dbReference>
<keyword evidence="2" id="KW-1185">Reference proteome</keyword>
<dbReference type="Proteomes" id="UP000234845">
    <property type="component" value="Unassembled WGS sequence"/>
</dbReference>
<proteinExistence type="predicted"/>
<comment type="caution">
    <text evidence="1">The sequence shown here is derived from an EMBL/GenBank/DDBJ whole genome shotgun (WGS) entry which is preliminary data.</text>
</comment>
<sequence length="86" mass="10249">METSQQRKIRELLEEHEGKNESSDTSLRAHALEHTAEDYVPKTLTPYEWEQWYAEHGVPESHRKPMPAAKTRSSLWQRALRFFARR</sequence>
<accession>A0A2N5Y1U8</accession>
<reference evidence="2" key="1">
    <citation type="submission" date="2017-11" db="EMBL/GenBank/DDBJ databases">
        <title>The draft genome sequence of Chromatocurvus sp. F02.</title>
        <authorList>
            <person name="Du Z.-J."/>
            <person name="Chang Y.-Q."/>
        </authorList>
    </citation>
    <scope>NUCLEOTIDE SEQUENCE [LARGE SCALE GENOMIC DNA]</scope>
    <source>
        <strain evidence="2">F02</strain>
    </source>
</reference>
<gene>
    <name evidence="1" type="ORF">CWI75_11345</name>
</gene>
<evidence type="ECO:0000313" key="2">
    <source>
        <dbReference type="Proteomes" id="UP000234845"/>
    </source>
</evidence>
<dbReference type="OrthoDB" id="5739811at2"/>
<protein>
    <submittedName>
        <fullName evidence="1">Uncharacterized protein</fullName>
    </submittedName>
</protein>
<dbReference type="EMBL" id="PKLZ01000008">
    <property type="protein sequence ID" value="PLW82352.1"/>
    <property type="molecule type" value="Genomic_DNA"/>
</dbReference>
<organism evidence="1 2">
    <name type="scientific">Kineobactrum sediminis</name>
    <dbReference type="NCBI Taxonomy" id="1905677"/>
    <lineage>
        <taxon>Bacteria</taxon>
        <taxon>Pseudomonadati</taxon>
        <taxon>Pseudomonadota</taxon>
        <taxon>Gammaproteobacteria</taxon>
        <taxon>Cellvibrionales</taxon>
        <taxon>Halieaceae</taxon>
        <taxon>Kineobactrum</taxon>
    </lineage>
</organism>
<evidence type="ECO:0000313" key="1">
    <source>
        <dbReference type="EMBL" id="PLW82352.1"/>
    </source>
</evidence>
<name>A0A2N5Y1U8_9GAMM</name>
<dbReference type="AlphaFoldDB" id="A0A2N5Y1U8"/>